<evidence type="ECO:0000256" key="2">
    <source>
        <dbReference type="ARBA" id="ARBA00006311"/>
    </source>
</evidence>
<comment type="caution">
    <text evidence="5">The sequence shown here is derived from an EMBL/GenBank/DDBJ whole genome shotgun (WGS) entry which is preliminary data.</text>
</comment>
<dbReference type="PANTHER" id="PTHR14024:SF11">
    <property type="entry name" value="PERILIPIN-3"/>
    <property type="match status" value="1"/>
</dbReference>
<dbReference type="Proteomes" id="UP000287033">
    <property type="component" value="Unassembled WGS sequence"/>
</dbReference>
<evidence type="ECO:0000256" key="4">
    <source>
        <dbReference type="SAM" id="Coils"/>
    </source>
</evidence>
<dbReference type="InterPro" id="IPR004279">
    <property type="entry name" value="Perilipin"/>
</dbReference>
<comment type="similarity">
    <text evidence="2">Belongs to the perilipin family.</text>
</comment>
<dbReference type="GO" id="GO:0005829">
    <property type="term" value="C:cytosol"/>
    <property type="evidence" value="ECO:0007669"/>
    <property type="project" value="TreeGrafter"/>
</dbReference>
<dbReference type="OrthoDB" id="376826at2759"/>
<proteinExistence type="inferred from homology"/>
<dbReference type="GO" id="GO:0019915">
    <property type="term" value="P:lipid storage"/>
    <property type="evidence" value="ECO:0007669"/>
    <property type="project" value="TreeGrafter"/>
</dbReference>
<keyword evidence="6" id="KW-1185">Reference proteome</keyword>
<evidence type="ECO:0000256" key="1">
    <source>
        <dbReference type="ARBA" id="ARBA00004502"/>
    </source>
</evidence>
<feature type="coiled-coil region" evidence="4">
    <location>
        <begin position="391"/>
        <end position="418"/>
    </location>
</feature>
<dbReference type="GO" id="GO:0005811">
    <property type="term" value="C:lipid droplet"/>
    <property type="evidence" value="ECO:0007669"/>
    <property type="project" value="UniProtKB-SubCell"/>
</dbReference>
<evidence type="ECO:0008006" key="7">
    <source>
        <dbReference type="Google" id="ProtNLM"/>
    </source>
</evidence>
<dbReference type="Gene3D" id="3.30.720.170">
    <property type="entry name" value="Perilipin, alpha-beta domain"/>
    <property type="match status" value="2"/>
</dbReference>
<dbReference type="GO" id="GO:0010890">
    <property type="term" value="P:positive regulation of triglyceride storage"/>
    <property type="evidence" value="ECO:0007669"/>
    <property type="project" value="TreeGrafter"/>
</dbReference>
<keyword evidence="3" id="KW-0551">Lipid droplet</keyword>
<name>A0A401RJY2_CHIPU</name>
<dbReference type="STRING" id="137246.A0A401RJY2"/>
<comment type="subcellular location">
    <subcellularLocation>
        <location evidence="1">Lipid droplet</location>
    </subcellularLocation>
</comment>
<keyword evidence="4" id="KW-0175">Coiled coil</keyword>
<evidence type="ECO:0000313" key="5">
    <source>
        <dbReference type="EMBL" id="GCC18471.1"/>
    </source>
</evidence>
<organism evidence="5 6">
    <name type="scientific">Chiloscyllium punctatum</name>
    <name type="common">Brownbanded bambooshark</name>
    <name type="synonym">Hemiscyllium punctatum</name>
    <dbReference type="NCBI Taxonomy" id="137246"/>
    <lineage>
        <taxon>Eukaryota</taxon>
        <taxon>Metazoa</taxon>
        <taxon>Chordata</taxon>
        <taxon>Craniata</taxon>
        <taxon>Vertebrata</taxon>
        <taxon>Chondrichthyes</taxon>
        <taxon>Elasmobranchii</taxon>
        <taxon>Galeomorphii</taxon>
        <taxon>Galeoidea</taxon>
        <taxon>Orectolobiformes</taxon>
        <taxon>Hemiscylliidae</taxon>
        <taxon>Chiloscyllium</taxon>
    </lineage>
</organism>
<sequence length="554" mass="60922">GVDSALNKSEEIVDHYLPMTEEELAKLATSVEGFEVAPAQTQSYYVRLGSLSSKIRHRAYQHSVSKMQKARQTSQDIMAQLHNTVDLIELARKGADSANQKLHDVQEKLHQTWIDWQKKQAKGQVEEEGVQKPELMMASVTGNATETTAGQENGNQQNVVDRVTSLPLVSSACDQVSAAYTSTKESYPAVKTICDLAEQGVKTIVTVAASGAKPLIDKLEPQIAVANEYACKGLDKLEKLPILHQATDQVVPETKKLLTSKMAGVKESVVGVVDMTAAAVQGNLERTKAAVVEGTSAVGHLVTTGIDISLSKSEQLVDHYLPMTKEELAEVAHSTECSDTLPQEQSYYVRLGSLSSKVRSRAYQYSIAKMQQAKQNGQETLSHLHNLVDLIETANKSAESAQLKLQDVRANLNQLLLDWKKQQPNFQAEELSEQTEQVESETLAVTQNLSSKLHAICQMLSSNVRGLPQNIENQVQHVCKLAENLYNALSSATSFQELSTPLLIQSKEQMLKIREAMDEVMDYLAHNTPLNWLVGPFIPQLTNEVKQPGSGPNK</sequence>
<gene>
    <name evidence="5" type="ORF">chiPu_0017947</name>
</gene>
<dbReference type="AlphaFoldDB" id="A0A401RJY2"/>
<evidence type="ECO:0000313" key="6">
    <source>
        <dbReference type="Proteomes" id="UP000287033"/>
    </source>
</evidence>
<evidence type="ECO:0000256" key="3">
    <source>
        <dbReference type="ARBA" id="ARBA00022677"/>
    </source>
</evidence>
<dbReference type="EMBL" id="BEZZ01001421">
    <property type="protein sequence ID" value="GCC18471.1"/>
    <property type="molecule type" value="Genomic_DNA"/>
</dbReference>
<dbReference type="Pfam" id="PF03036">
    <property type="entry name" value="Perilipin"/>
    <property type="match status" value="2"/>
</dbReference>
<reference evidence="5 6" key="1">
    <citation type="journal article" date="2018" name="Nat. Ecol. Evol.">
        <title>Shark genomes provide insights into elasmobranch evolution and the origin of vertebrates.</title>
        <authorList>
            <person name="Hara Y"/>
            <person name="Yamaguchi K"/>
            <person name="Onimaru K"/>
            <person name="Kadota M"/>
            <person name="Koyanagi M"/>
            <person name="Keeley SD"/>
            <person name="Tatsumi K"/>
            <person name="Tanaka K"/>
            <person name="Motone F"/>
            <person name="Kageyama Y"/>
            <person name="Nozu R"/>
            <person name="Adachi N"/>
            <person name="Nishimura O"/>
            <person name="Nakagawa R"/>
            <person name="Tanegashima C"/>
            <person name="Kiyatake I"/>
            <person name="Matsumoto R"/>
            <person name="Murakumo K"/>
            <person name="Nishida K"/>
            <person name="Terakita A"/>
            <person name="Kuratani S"/>
            <person name="Sato K"/>
            <person name="Hyodo S Kuraku.S."/>
        </authorList>
    </citation>
    <scope>NUCLEOTIDE SEQUENCE [LARGE SCALE GENOMIC DNA]</scope>
</reference>
<dbReference type="OMA" id="HAICQML"/>
<dbReference type="PANTHER" id="PTHR14024">
    <property type="entry name" value="PERILIPIN"/>
    <property type="match status" value="1"/>
</dbReference>
<dbReference type="SUPFAM" id="SSF109775">
    <property type="entry name" value="Mannose-6-phosphate receptor binding protein 1 (Tip47), C-terminal domain"/>
    <property type="match status" value="2"/>
</dbReference>
<dbReference type="Gene3D" id="1.20.120.340">
    <property type="entry name" value="Flagellar protein FliS"/>
    <property type="match status" value="2"/>
</dbReference>
<accession>A0A401RJY2</accession>
<feature type="non-terminal residue" evidence="5">
    <location>
        <position position="1"/>
    </location>
</feature>
<protein>
    <recommendedName>
        <fullName evidence="7">Perilipin</fullName>
    </recommendedName>
</protein>